<name>A0AAV9FYD4_9PEZI</name>
<comment type="caution">
    <text evidence="2">The sequence shown here is derived from an EMBL/GenBank/DDBJ whole genome shotgun (WGS) entry which is preliminary data.</text>
</comment>
<proteinExistence type="predicted"/>
<reference evidence="2" key="1">
    <citation type="journal article" date="2023" name="Mol. Phylogenet. Evol.">
        <title>Genome-scale phylogeny and comparative genomics of the fungal order Sordariales.</title>
        <authorList>
            <person name="Hensen N."/>
            <person name="Bonometti L."/>
            <person name="Westerberg I."/>
            <person name="Brannstrom I.O."/>
            <person name="Guillou S."/>
            <person name="Cros-Aarteil S."/>
            <person name="Calhoun S."/>
            <person name="Haridas S."/>
            <person name="Kuo A."/>
            <person name="Mondo S."/>
            <person name="Pangilinan J."/>
            <person name="Riley R."/>
            <person name="LaButti K."/>
            <person name="Andreopoulos B."/>
            <person name="Lipzen A."/>
            <person name="Chen C."/>
            <person name="Yan M."/>
            <person name="Daum C."/>
            <person name="Ng V."/>
            <person name="Clum A."/>
            <person name="Steindorff A."/>
            <person name="Ohm R.A."/>
            <person name="Martin F."/>
            <person name="Silar P."/>
            <person name="Natvig D.O."/>
            <person name="Lalanne C."/>
            <person name="Gautier V."/>
            <person name="Ament-Velasquez S.L."/>
            <person name="Kruys A."/>
            <person name="Hutchinson M.I."/>
            <person name="Powell A.J."/>
            <person name="Barry K."/>
            <person name="Miller A.N."/>
            <person name="Grigoriev I.V."/>
            <person name="Debuchy R."/>
            <person name="Gladieux P."/>
            <person name="Hiltunen Thoren M."/>
            <person name="Johannesson H."/>
        </authorList>
    </citation>
    <scope>NUCLEOTIDE SEQUENCE</scope>
    <source>
        <strain evidence="2">PSN243</strain>
    </source>
</reference>
<keyword evidence="1" id="KW-0732">Signal</keyword>
<keyword evidence="3" id="KW-1185">Reference proteome</keyword>
<evidence type="ECO:0008006" key="4">
    <source>
        <dbReference type="Google" id="ProtNLM"/>
    </source>
</evidence>
<dbReference type="Proteomes" id="UP001321760">
    <property type="component" value="Unassembled WGS sequence"/>
</dbReference>
<evidence type="ECO:0000313" key="3">
    <source>
        <dbReference type="Proteomes" id="UP001321760"/>
    </source>
</evidence>
<dbReference type="AlphaFoldDB" id="A0AAV9FYD4"/>
<feature type="chain" id="PRO_5043653561" description="Tyrosinase copper-binding domain-containing protein" evidence="1">
    <location>
        <begin position="20"/>
        <end position="378"/>
    </location>
</feature>
<evidence type="ECO:0000313" key="2">
    <source>
        <dbReference type="EMBL" id="KAK4441910.1"/>
    </source>
</evidence>
<feature type="signal peptide" evidence="1">
    <location>
        <begin position="1"/>
        <end position="19"/>
    </location>
</feature>
<sequence length="378" mass="43887">MKLLIRVLSVVVCLTVAQSRHLKFRPFRGPKFEGRVVEFSIGGNVVKEDTKGIANSTLFSSTSALKRRVDPLNPNPDEQSAPRAMFNNPSCLRCPSKHEMRTPEAILNHYTTEYFLREVLADRATVTDRCIFYTRGLRRTRPITLSGEATRLACRLQKYTIWHLWTNKNDEQADFKHNMNHYDPFDEHNRLNALTEKVPEDPDTGKPLRRPYFIEYFENMSRALALTCNGRIYLYTTEPLRIWLFWDLFHLDGQQKNVFPNIWATTEYPALRGGRYDTTEFIAIDAKSTADRPPAYQIDWNRIDFPRIGDFPLKRDADALSAGNWSEHNLPPWAKPYDLWSEVTVGPETKKQALERRAARSSCLDFEPVEEDDLDYFG</sequence>
<evidence type="ECO:0000256" key="1">
    <source>
        <dbReference type="SAM" id="SignalP"/>
    </source>
</evidence>
<gene>
    <name evidence="2" type="ORF">QBC34DRAFT_314190</name>
</gene>
<reference evidence="2" key="2">
    <citation type="submission" date="2023-05" db="EMBL/GenBank/DDBJ databases">
        <authorList>
            <consortium name="Lawrence Berkeley National Laboratory"/>
            <person name="Steindorff A."/>
            <person name="Hensen N."/>
            <person name="Bonometti L."/>
            <person name="Westerberg I."/>
            <person name="Brannstrom I.O."/>
            <person name="Guillou S."/>
            <person name="Cros-Aarteil S."/>
            <person name="Calhoun S."/>
            <person name="Haridas S."/>
            <person name="Kuo A."/>
            <person name="Mondo S."/>
            <person name="Pangilinan J."/>
            <person name="Riley R."/>
            <person name="Labutti K."/>
            <person name="Andreopoulos B."/>
            <person name="Lipzen A."/>
            <person name="Chen C."/>
            <person name="Yanf M."/>
            <person name="Daum C."/>
            <person name="Ng V."/>
            <person name="Clum A."/>
            <person name="Ohm R."/>
            <person name="Martin F."/>
            <person name="Silar P."/>
            <person name="Natvig D."/>
            <person name="Lalanne C."/>
            <person name="Gautier V."/>
            <person name="Ament-Velasquez S.L."/>
            <person name="Kruys A."/>
            <person name="Hutchinson M.I."/>
            <person name="Powell A.J."/>
            <person name="Barry K."/>
            <person name="Miller A.N."/>
            <person name="Grigoriev I.V."/>
            <person name="Debuchy R."/>
            <person name="Gladieux P."/>
            <person name="Thoren M.H."/>
            <person name="Johannesson H."/>
        </authorList>
    </citation>
    <scope>NUCLEOTIDE SEQUENCE</scope>
    <source>
        <strain evidence="2">PSN243</strain>
    </source>
</reference>
<dbReference type="EMBL" id="MU866047">
    <property type="protein sequence ID" value="KAK4441910.1"/>
    <property type="molecule type" value="Genomic_DNA"/>
</dbReference>
<organism evidence="2 3">
    <name type="scientific">Podospora aff. communis PSN243</name>
    <dbReference type="NCBI Taxonomy" id="3040156"/>
    <lineage>
        <taxon>Eukaryota</taxon>
        <taxon>Fungi</taxon>
        <taxon>Dikarya</taxon>
        <taxon>Ascomycota</taxon>
        <taxon>Pezizomycotina</taxon>
        <taxon>Sordariomycetes</taxon>
        <taxon>Sordariomycetidae</taxon>
        <taxon>Sordariales</taxon>
        <taxon>Podosporaceae</taxon>
        <taxon>Podospora</taxon>
    </lineage>
</organism>
<protein>
    <recommendedName>
        <fullName evidence="4">Tyrosinase copper-binding domain-containing protein</fullName>
    </recommendedName>
</protein>
<accession>A0AAV9FYD4</accession>